<evidence type="ECO:0000313" key="2">
    <source>
        <dbReference type="Proteomes" id="UP001292094"/>
    </source>
</evidence>
<reference evidence="1" key="1">
    <citation type="submission" date="2023-11" db="EMBL/GenBank/DDBJ databases">
        <title>Genome assemblies of two species of porcelain crab, Petrolisthes cinctipes and Petrolisthes manimaculis (Anomura: Porcellanidae).</title>
        <authorList>
            <person name="Angst P."/>
        </authorList>
    </citation>
    <scope>NUCLEOTIDE SEQUENCE</scope>
    <source>
        <strain evidence="1">PB745_02</strain>
        <tissue evidence="1">Gill</tissue>
    </source>
</reference>
<protein>
    <submittedName>
        <fullName evidence="1">Uncharacterized protein</fullName>
    </submittedName>
</protein>
<comment type="caution">
    <text evidence="1">The sequence shown here is derived from an EMBL/GenBank/DDBJ whole genome shotgun (WGS) entry which is preliminary data.</text>
</comment>
<organism evidence="1 2">
    <name type="scientific">Petrolisthes manimaculis</name>
    <dbReference type="NCBI Taxonomy" id="1843537"/>
    <lineage>
        <taxon>Eukaryota</taxon>
        <taxon>Metazoa</taxon>
        <taxon>Ecdysozoa</taxon>
        <taxon>Arthropoda</taxon>
        <taxon>Crustacea</taxon>
        <taxon>Multicrustacea</taxon>
        <taxon>Malacostraca</taxon>
        <taxon>Eumalacostraca</taxon>
        <taxon>Eucarida</taxon>
        <taxon>Decapoda</taxon>
        <taxon>Pleocyemata</taxon>
        <taxon>Anomura</taxon>
        <taxon>Galatheoidea</taxon>
        <taxon>Porcellanidae</taxon>
        <taxon>Petrolisthes</taxon>
    </lineage>
</organism>
<sequence length="128" mass="13942">MWHSVSAVWLCATTTTPSLPPRYLHSDQPARSLYPPYTRVPTRPATSVAAGGASRARYLHALLCPSSWPPLPPLALPPSVNCWSSAPGRAASEDVMRWAAPHALVQRRGRAWSPLQPPARQYVPAKVS</sequence>
<evidence type="ECO:0000313" key="1">
    <source>
        <dbReference type="EMBL" id="KAK4303543.1"/>
    </source>
</evidence>
<keyword evidence="2" id="KW-1185">Reference proteome</keyword>
<name>A0AAE1TYN4_9EUCA</name>
<gene>
    <name evidence="1" type="ORF">Pmani_024457</name>
</gene>
<accession>A0AAE1TYN4</accession>
<dbReference type="EMBL" id="JAWZYT010002568">
    <property type="protein sequence ID" value="KAK4303543.1"/>
    <property type="molecule type" value="Genomic_DNA"/>
</dbReference>
<dbReference type="Proteomes" id="UP001292094">
    <property type="component" value="Unassembled WGS sequence"/>
</dbReference>
<dbReference type="AlphaFoldDB" id="A0AAE1TYN4"/>
<proteinExistence type="predicted"/>